<evidence type="ECO:0000313" key="3">
    <source>
        <dbReference type="Proteomes" id="UP000276133"/>
    </source>
</evidence>
<dbReference type="EMBL" id="REGN01002527">
    <property type="protein sequence ID" value="RNA27585.1"/>
    <property type="molecule type" value="Genomic_DNA"/>
</dbReference>
<keyword evidence="1" id="KW-0812">Transmembrane</keyword>
<keyword evidence="3" id="KW-1185">Reference proteome</keyword>
<keyword evidence="1" id="KW-0472">Membrane</keyword>
<feature type="transmembrane region" description="Helical" evidence="1">
    <location>
        <begin position="7"/>
        <end position="30"/>
    </location>
</feature>
<accession>A0A3M7RW85</accession>
<dbReference type="Proteomes" id="UP000276133">
    <property type="component" value="Unassembled WGS sequence"/>
</dbReference>
<keyword evidence="1" id="KW-1133">Transmembrane helix</keyword>
<evidence type="ECO:0000256" key="1">
    <source>
        <dbReference type="SAM" id="Phobius"/>
    </source>
</evidence>
<protein>
    <submittedName>
        <fullName evidence="2">Uncharacterized protein</fullName>
    </submittedName>
</protein>
<sequence>MRFDESSLLKILFCVCVCELFAYVFIILSFNTRKNLQWNTRVEIQLNNNFCVISTGKPLSLSETVAI</sequence>
<proteinExistence type="predicted"/>
<reference evidence="2 3" key="1">
    <citation type="journal article" date="2018" name="Sci. Rep.">
        <title>Genomic signatures of local adaptation to the degree of environmental predictability in rotifers.</title>
        <authorList>
            <person name="Franch-Gras L."/>
            <person name="Hahn C."/>
            <person name="Garcia-Roger E.M."/>
            <person name="Carmona M.J."/>
            <person name="Serra M."/>
            <person name="Gomez A."/>
        </authorList>
    </citation>
    <scope>NUCLEOTIDE SEQUENCE [LARGE SCALE GENOMIC DNA]</scope>
    <source>
        <strain evidence="2">HYR1</strain>
    </source>
</reference>
<comment type="caution">
    <text evidence="2">The sequence shown here is derived from an EMBL/GenBank/DDBJ whole genome shotgun (WGS) entry which is preliminary data.</text>
</comment>
<evidence type="ECO:0000313" key="2">
    <source>
        <dbReference type="EMBL" id="RNA27585.1"/>
    </source>
</evidence>
<organism evidence="2 3">
    <name type="scientific">Brachionus plicatilis</name>
    <name type="common">Marine rotifer</name>
    <name type="synonym">Brachionus muelleri</name>
    <dbReference type="NCBI Taxonomy" id="10195"/>
    <lineage>
        <taxon>Eukaryota</taxon>
        <taxon>Metazoa</taxon>
        <taxon>Spiralia</taxon>
        <taxon>Gnathifera</taxon>
        <taxon>Rotifera</taxon>
        <taxon>Eurotatoria</taxon>
        <taxon>Monogononta</taxon>
        <taxon>Pseudotrocha</taxon>
        <taxon>Ploima</taxon>
        <taxon>Brachionidae</taxon>
        <taxon>Brachionus</taxon>
    </lineage>
</organism>
<dbReference type="AlphaFoldDB" id="A0A3M7RW85"/>
<gene>
    <name evidence="2" type="ORF">BpHYR1_041752</name>
</gene>
<name>A0A3M7RW85_BRAPC</name>